<name>A0A1H7LB76_OLID1</name>
<evidence type="ECO:0000256" key="1">
    <source>
        <dbReference type="SAM" id="MobiDB-lite"/>
    </source>
</evidence>
<gene>
    <name evidence="2" type="ORF">SAMN05661044_01617</name>
</gene>
<dbReference type="EMBL" id="FOAF01000001">
    <property type="protein sequence ID" value="SEK96189.1"/>
    <property type="molecule type" value="Genomic_DNA"/>
</dbReference>
<dbReference type="Proteomes" id="UP000199421">
    <property type="component" value="Unassembled WGS sequence"/>
</dbReference>
<dbReference type="AlphaFoldDB" id="A0A1H7LB76"/>
<sequence>MDKLKKFDLMEKIVRQLEDLKNSQQAVLEKIGKIEVDNIELDDKNLEKVLPEIHQRTADNFDAIGGLLDDFTQKTESYGDQNNIDKLREQQEIDNTK</sequence>
<dbReference type="STRING" id="407022.SAMN05661044_01617"/>
<proteinExistence type="predicted"/>
<feature type="compositionally biased region" description="Basic and acidic residues" evidence="1">
    <location>
        <begin position="83"/>
        <end position="97"/>
    </location>
</feature>
<keyword evidence="3" id="KW-1185">Reference proteome</keyword>
<dbReference type="OrthoDB" id="675448at2"/>
<evidence type="ECO:0000313" key="3">
    <source>
        <dbReference type="Proteomes" id="UP000199421"/>
    </source>
</evidence>
<organism evidence="2 3">
    <name type="scientific">Olivibacter domesticus</name>
    <name type="common">Pseudosphingobacterium domesticum</name>
    <dbReference type="NCBI Taxonomy" id="407022"/>
    <lineage>
        <taxon>Bacteria</taxon>
        <taxon>Pseudomonadati</taxon>
        <taxon>Bacteroidota</taxon>
        <taxon>Sphingobacteriia</taxon>
        <taxon>Sphingobacteriales</taxon>
        <taxon>Sphingobacteriaceae</taxon>
        <taxon>Olivibacter</taxon>
    </lineage>
</organism>
<accession>A0A1H7LB76</accession>
<protein>
    <submittedName>
        <fullName evidence="2">Uncharacterized protein</fullName>
    </submittedName>
</protein>
<evidence type="ECO:0000313" key="2">
    <source>
        <dbReference type="EMBL" id="SEK96189.1"/>
    </source>
</evidence>
<reference evidence="3" key="1">
    <citation type="submission" date="2016-10" db="EMBL/GenBank/DDBJ databases">
        <authorList>
            <person name="Varghese N."/>
            <person name="Submissions S."/>
        </authorList>
    </citation>
    <scope>NUCLEOTIDE SEQUENCE [LARGE SCALE GENOMIC DNA]</scope>
    <source>
        <strain evidence="3">DSM 18733</strain>
    </source>
</reference>
<feature type="region of interest" description="Disordered" evidence="1">
    <location>
        <begin position="76"/>
        <end position="97"/>
    </location>
</feature>
<dbReference type="RefSeq" id="WP_093321642.1">
    <property type="nucleotide sequence ID" value="NZ_FOAF01000001.1"/>
</dbReference>